<dbReference type="CDD" id="cd02440">
    <property type="entry name" value="AdoMet_MTases"/>
    <property type="match status" value="1"/>
</dbReference>
<keyword evidence="3 4" id="KW-0949">S-adenosyl-L-methionine</keyword>
<dbReference type="STRING" id="142842.SAMN02745118_02599"/>
<keyword evidence="4" id="KW-0479">Metal-binding</keyword>
<proteinExistence type="inferred from homology"/>
<dbReference type="InterPro" id="IPR002935">
    <property type="entry name" value="SAM_O-MeTrfase"/>
</dbReference>
<dbReference type="RefSeq" id="WP_078811006.1">
    <property type="nucleotide sequence ID" value="NZ_FUWM01000029.1"/>
</dbReference>
<evidence type="ECO:0000256" key="2">
    <source>
        <dbReference type="ARBA" id="ARBA00022679"/>
    </source>
</evidence>
<feature type="binding site" evidence="4">
    <location>
        <position position="70"/>
    </location>
    <ligand>
        <name>S-adenosyl-L-methionine</name>
        <dbReference type="ChEBI" id="CHEBI:59789"/>
    </ligand>
</feature>
<keyword evidence="6" id="KW-1185">Reference proteome</keyword>
<keyword evidence="1 4" id="KW-0489">Methyltransferase</keyword>
<dbReference type="GO" id="GO:0016300">
    <property type="term" value="F:tRNA (uridine) methyltransferase activity"/>
    <property type="evidence" value="ECO:0007669"/>
    <property type="project" value="UniProtKB-UniRule"/>
</dbReference>
<dbReference type="EC" id="2.1.1.-" evidence="4"/>
<feature type="binding site" evidence="4">
    <location>
        <position position="40"/>
    </location>
    <ligand>
        <name>S-adenosyl-L-methionine</name>
        <dbReference type="ChEBI" id="CHEBI:59789"/>
    </ligand>
</feature>
<evidence type="ECO:0000313" key="6">
    <source>
        <dbReference type="Proteomes" id="UP000190625"/>
    </source>
</evidence>
<dbReference type="PANTHER" id="PTHR10509:SF14">
    <property type="entry name" value="CAFFEOYL-COA O-METHYLTRANSFERASE 3-RELATED"/>
    <property type="match status" value="1"/>
</dbReference>
<organism evidence="5 6">
    <name type="scientific">Selenihalanaerobacter shriftii</name>
    <dbReference type="NCBI Taxonomy" id="142842"/>
    <lineage>
        <taxon>Bacteria</taxon>
        <taxon>Bacillati</taxon>
        <taxon>Bacillota</taxon>
        <taxon>Clostridia</taxon>
        <taxon>Halanaerobiales</taxon>
        <taxon>Halobacteroidaceae</taxon>
        <taxon>Selenihalanaerobacter</taxon>
    </lineage>
</organism>
<keyword evidence="4" id="KW-0819">tRNA processing</keyword>
<dbReference type="PANTHER" id="PTHR10509">
    <property type="entry name" value="O-METHYLTRANSFERASE-RELATED"/>
    <property type="match status" value="1"/>
</dbReference>
<dbReference type="HAMAP" id="MF_02217">
    <property type="entry name" value="TrmR_methyltr"/>
    <property type="match status" value="1"/>
</dbReference>
<evidence type="ECO:0000256" key="1">
    <source>
        <dbReference type="ARBA" id="ARBA00022603"/>
    </source>
</evidence>
<dbReference type="PROSITE" id="PS51682">
    <property type="entry name" value="SAM_OMT_I"/>
    <property type="match status" value="1"/>
</dbReference>
<dbReference type="GO" id="GO:0008171">
    <property type="term" value="F:O-methyltransferase activity"/>
    <property type="evidence" value="ECO:0007669"/>
    <property type="project" value="InterPro"/>
</dbReference>
<dbReference type="Pfam" id="PF01596">
    <property type="entry name" value="Methyltransf_3"/>
    <property type="match status" value="1"/>
</dbReference>
<feature type="binding site" evidence="4">
    <location>
        <position position="132"/>
    </location>
    <ligand>
        <name>S-adenosyl-L-methionine</name>
        <dbReference type="ChEBI" id="CHEBI:59789"/>
    </ligand>
</feature>
<gene>
    <name evidence="4" type="primary">trmR</name>
    <name evidence="5" type="ORF">SAMN02745118_02599</name>
</gene>
<dbReference type="Gene3D" id="3.40.50.150">
    <property type="entry name" value="Vaccinia Virus protein VP39"/>
    <property type="match status" value="1"/>
</dbReference>
<comment type="catalytic activity">
    <reaction evidence="4">
        <text>5-hydroxyuridine(34) in tRNA + S-adenosyl-L-methionine = 5-methoxyuridine(34) in tRNA + S-adenosyl-L-homocysteine + H(+)</text>
        <dbReference type="Rhea" id="RHEA:60524"/>
        <dbReference type="Rhea" id="RHEA-COMP:13381"/>
        <dbReference type="Rhea" id="RHEA-COMP:15591"/>
        <dbReference type="ChEBI" id="CHEBI:15378"/>
        <dbReference type="ChEBI" id="CHEBI:57856"/>
        <dbReference type="ChEBI" id="CHEBI:59789"/>
        <dbReference type="ChEBI" id="CHEBI:136877"/>
        <dbReference type="ChEBI" id="CHEBI:143860"/>
    </reaction>
</comment>
<dbReference type="OrthoDB" id="9799672at2"/>
<accession>A0A1T4QLE1</accession>
<reference evidence="6" key="1">
    <citation type="submission" date="2017-02" db="EMBL/GenBank/DDBJ databases">
        <authorList>
            <person name="Varghese N."/>
            <person name="Submissions S."/>
        </authorList>
    </citation>
    <scope>NUCLEOTIDE SEQUENCE [LARGE SCALE GENOMIC DNA]</scope>
    <source>
        <strain evidence="6">ATCC BAA-73</strain>
    </source>
</reference>
<dbReference type="GO" id="GO:0000287">
    <property type="term" value="F:magnesium ion binding"/>
    <property type="evidence" value="ECO:0007669"/>
    <property type="project" value="UniProtKB-UniRule"/>
</dbReference>
<name>A0A1T4QLE1_9FIRM</name>
<feature type="binding site" evidence="4">
    <location>
        <position position="132"/>
    </location>
    <ligand>
        <name>Mg(2+)</name>
        <dbReference type="ChEBI" id="CHEBI:18420"/>
    </ligand>
</feature>
<dbReference type="GO" id="GO:0030488">
    <property type="term" value="P:tRNA methylation"/>
    <property type="evidence" value="ECO:0007669"/>
    <property type="project" value="UniProtKB-UniRule"/>
</dbReference>
<dbReference type="AlphaFoldDB" id="A0A1T4QLE1"/>
<dbReference type="EMBL" id="FUWM01000029">
    <property type="protein sequence ID" value="SKA04447.1"/>
    <property type="molecule type" value="Genomic_DNA"/>
</dbReference>
<dbReference type="InterPro" id="IPR043675">
    <property type="entry name" value="TrmR_methyltr"/>
</dbReference>
<keyword evidence="2 4" id="KW-0808">Transferase</keyword>
<sequence length="213" mass="24066">MSKNILTEHMQKYMEEITSKRSGDLKRLEEEALARNIPIVEPEIGEFLSLLVSIHQSENILELGTATGYSTLWLAKANQANIVTIELKERDAKVARKNFKELGLEDRVELLVGDAIEIMPTLEKEFDLIFIDAAKGQYMNYLEHSLELVADGGIIVADNILFKGMVSTDELMHPRYDTLTYRLREYIKAVMNHSKLDSSILPLGDGLAVSLKK</sequence>
<dbReference type="SUPFAM" id="SSF53335">
    <property type="entry name" value="S-adenosyl-L-methionine-dependent methyltransferases"/>
    <property type="match status" value="1"/>
</dbReference>
<comment type="function">
    <text evidence="4">Catalyzes the methylation of 5-hydroxyuridine (ho5U) to form 5-methoxyuridine (mo5U) at position 34 in tRNAs.</text>
</comment>
<feature type="binding site" evidence="4">
    <location>
        <position position="159"/>
    </location>
    <ligand>
        <name>Mg(2+)</name>
        <dbReference type="ChEBI" id="CHEBI:18420"/>
    </ligand>
</feature>
<dbReference type="InterPro" id="IPR029063">
    <property type="entry name" value="SAM-dependent_MTases_sf"/>
</dbReference>
<protein>
    <recommendedName>
        <fullName evidence="4">tRNA 5-hydroxyuridine methyltransferase</fullName>
        <ecNumber evidence="4">2.1.1.-</ecNumber>
    </recommendedName>
    <alternativeName>
        <fullName evidence="4">ho5U methyltransferase</fullName>
    </alternativeName>
</protein>
<dbReference type="GO" id="GO:0008757">
    <property type="term" value="F:S-adenosylmethionine-dependent methyltransferase activity"/>
    <property type="evidence" value="ECO:0007669"/>
    <property type="project" value="TreeGrafter"/>
</dbReference>
<comment type="subunit">
    <text evidence="4">Homodimer.</text>
</comment>
<evidence type="ECO:0000256" key="4">
    <source>
        <dbReference type="HAMAP-Rule" id="MF_02217"/>
    </source>
</evidence>
<feature type="binding site" evidence="4">
    <location>
        <begin position="114"/>
        <end position="115"/>
    </location>
    <ligand>
        <name>S-adenosyl-L-methionine</name>
        <dbReference type="ChEBI" id="CHEBI:59789"/>
    </ligand>
</feature>
<feature type="binding site" evidence="4">
    <location>
        <position position="158"/>
    </location>
    <ligand>
        <name>Mg(2+)</name>
        <dbReference type="ChEBI" id="CHEBI:18420"/>
    </ligand>
</feature>
<keyword evidence="4" id="KW-0460">Magnesium</keyword>
<evidence type="ECO:0000313" key="5">
    <source>
        <dbReference type="EMBL" id="SKA04447.1"/>
    </source>
</evidence>
<dbReference type="Proteomes" id="UP000190625">
    <property type="component" value="Unassembled WGS sequence"/>
</dbReference>
<comment type="similarity">
    <text evidence="4">Belongs to the class I-like SAM-binding methyltransferase superfamily. Cation-dependent O-methyltransferase family.</text>
</comment>
<dbReference type="InterPro" id="IPR050362">
    <property type="entry name" value="Cation-dep_OMT"/>
</dbReference>
<evidence type="ECO:0000256" key="3">
    <source>
        <dbReference type="ARBA" id="ARBA00022691"/>
    </source>
</evidence>
<feature type="binding site" evidence="4">
    <location>
        <position position="86"/>
    </location>
    <ligand>
        <name>S-adenosyl-L-methionine</name>
        <dbReference type="ChEBI" id="CHEBI:59789"/>
    </ligand>
</feature>